<dbReference type="KEGG" id="ndv:NDEV_0335"/>
<evidence type="ECO:0000313" key="6">
    <source>
        <dbReference type="Proteomes" id="UP000196239"/>
    </source>
</evidence>
<dbReference type="Pfam" id="PF04414">
    <property type="entry name" value="tRNA_deacylase"/>
    <property type="match status" value="1"/>
</dbReference>
<dbReference type="AlphaFoldDB" id="A0A128A194"/>
<evidence type="ECO:0000256" key="1">
    <source>
        <dbReference type="ARBA" id="ARBA00022723"/>
    </source>
</evidence>
<comment type="cofactor">
    <cofactor evidence="4">
        <name>Zn(2+)</name>
        <dbReference type="ChEBI" id="CHEBI:29105"/>
    </cofactor>
    <text evidence="4">Binds 2 Zn(2+) ions per subunit.</text>
</comment>
<dbReference type="SUPFAM" id="SSF142535">
    <property type="entry name" value="AF0625-like"/>
    <property type="match status" value="1"/>
</dbReference>
<dbReference type="Gene3D" id="3.40.50.10700">
    <property type="entry name" value="AF0625-like"/>
    <property type="match status" value="1"/>
</dbReference>
<gene>
    <name evidence="4 5" type="primary">dtdA</name>
    <name evidence="5" type="ORF">NDEV_0335</name>
</gene>
<keyword evidence="2 4" id="KW-0378">Hydrolase</keyword>
<dbReference type="GO" id="GO:0019478">
    <property type="term" value="P:D-amino acid catabolic process"/>
    <property type="evidence" value="ECO:0007669"/>
    <property type="project" value="UniProtKB-UniRule"/>
</dbReference>
<dbReference type="PANTHER" id="PTHR34667">
    <property type="entry name" value="D-AMINOACYL-TRNA DEACYLASE"/>
    <property type="match status" value="1"/>
</dbReference>
<dbReference type="HAMAP" id="MF_00562">
    <property type="entry name" value="Deacylase_DtdA"/>
    <property type="match status" value="1"/>
</dbReference>
<dbReference type="GO" id="GO:0106026">
    <property type="term" value="F:Gly-tRNA(Ala) deacylase activity"/>
    <property type="evidence" value="ECO:0007669"/>
    <property type="project" value="RHEA"/>
</dbReference>
<sequence length="258" mass="28921">MELLVAYESDPAGSNMASFISKQMKKEGEIYRGDNFDLVIIPTPTISADWLEEKYHYDGYVFLSKHASESGTLALTCHSTGNFGDAMFGGNARQVAIPHPHLQKSYMKRLWEERDVFSNFDITIEATHHGPTALTKPAIFIEIGTTEKEWADKLLCENVAKIVLKEMSESPKKHDIAICFGGTHYPDKFNKELLEGDLALGTVIPKHGLENMDSKLFDHILKRNTGAKFALVDWSGLGKSKQKIVEMINSTNLEMIKI</sequence>
<keyword evidence="3 4" id="KW-0862">Zinc</keyword>
<protein>
    <recommendedName>
        <fullName evidence="4">D-aminoacyl-tRNA deacylase</fullName>
        <ecNumber evidence="4">3.1.1.96</ecNumber>
    </recommendedName>
</protein>
<dbReference type="PANTHER" id="PTHR34667:SF1">
    <property type="entry name" value="D-AMINOACYL-TRNA DEACYLASE"/>
    <property type="match status" value="1"/>
</dbReference>
<dbReference type="GO" id="GO:0008270">
    <property type="term" value="F:zinc ion binding"/>
    <property type="evidence" value="ECO:0007669"/>
    <property type="project" value="UniProtKB-UniRule"/>
</dbReference>
<comment type="function">
    <text evidence="4">D-aminoacyl-tRNA deacylase with broad substrate specificity. By recycling D-aminoacyl-tRNA to D-amino acids and free tRNA molecules, this enzyme counteracts the toxicity associated with the formation of D-aminoacyl-tRNA entities in vivo.</text>
</comment>
<organism evidence="5 6">
    <name type="scientific">Nitrosotalea devaniterrae</name>
    <dbReference type="NCBI Taxonomy" id="1078905"/>
    <lineage>
        <taxon>Archaea</taxon>
        <taxon>Nitrososphaerota</taxon>
        <taxon>Nitrososphaeria</taxon>
        <taxon>Nitrosotaleales</taxon>
        <taxon>Nitrosotaleaceae</taxon>
        <taxon>Nitrosotalea</taxon>
    </lineage>
</organism>
<name>A0A128A194_9ARCH</name>
<dbReference type="EMBL" id="LN890280">
    <property type="protein sequence ID" value="CUR51100.1"/>
    <property type="molecule type" value="Genomic_DNA"/>
</dbReference>
<dbReference type="InterPro" id="IPR007508">
    <property type="entry name" value="DtdA"/>
</dbReference>
<accession>A0A128A194</accession>
<comment type="catalytic activity">
    <reaction evidence="4">
        <text>a D-aminoacyl-tRNA + H2O = a tRNA + a D-alpha-amino acid + H(+)</text>
        <dbReference type="Rhea" id="RHEA:13953"/>
        <dbReference type="Rhea" id="RHEA-COMP:10123"/>
        <dbReference type="Rhea" id="RHEA-COMP:10124"/>
        <dbReference type="ChEBI" id="CHEBI:15377"/>
        <dbReference type="ChEBI" id="CHEBI:15378"/>
        <dbReference type="ChEBI" id="CHEBI:59871"/>
        <dbReference type="ChEBI" id="CHEBI:78442"/>
        <dbReference type="ChEBI" id="CHEBI:79333"/>
        <dbReference type="EC" id="3.1.1.96"/>
    </reaction>
</comment>
<evidence type="ECO:0000256" key="2">
    <source>
        <dbReference type="ARBA" id="ARBA00022801"/>
    </source>
</evidence>
<keyword evidence="6" id="KW-1185">Reference proteome</keyword>
<comment type="similarity">
    <text evidence="4">Belongs to the DtdA deacylase family.</text>
</comment>
<dbReference type="Gene3D" id="3.40.630.50">
    <property type="entry name" value="AF0625-like"/>
    <property type="match status" value="1"/>
</dbReference>
<evidence type="ECO:0000313" key="5">
    <source>
        <dbReference type="EMBL" id="CUR51100.1"/>
    </source>
</evidence>
<evidence type="ECO:0000256" key="4">
    <source>
        <dbReference type="HAMAP-Rule" id="MF_00562"/>
    </source>
</evidence>
<dbReference type="InterPro" id="IPR018033">
    <property type="entry name" value="Deacylase_DtdA_archaea"/>
</dbReference>
<dbReference type="GO" id="GO:0051499">
    <property type="term" value="F:D-aminoacyl-tRNA deacylase activity"/>
    <property type="evidence" value="ECO:0007669"/>
    <property type="project" value="UniProtKB-UniRule"/>
</dbReference>
<proteinExistence type="inferred from homology"/>
<dbReference type="Proteomes" id="UP000196239">
    <property type="component" value="Chromosome 1"/>
</dbReference>
<comment type="catalytic activity">
    <reaction evidence="4">
        <text>glycyl-tRNA(Ala) + H2O = tRNA(Ala) + glycine + H(+)</text>
        <dbReference type="Rhea" id="RHEA:53744"/>
        <dbReference type="Rhea" id="RHEA-COMP:9657"/>
        <dbReference type="Rhea" id="RHEA-COMP:13640"/>
        <dbReference type="ChEBI" id="CHEBI:15377"/>
        <dbReference type="ChEBI" id="CHEBI:15378"/>
        <dbReference type="ChEBI" id="CHEBI:57305"/>
        <dbReference type="ChEBI" id="CHEBI:78442"/>
        <dbReference type="ChEBI" id="CHEBI:78522"/>
        <dbReference type="EC" id="3.1.1.96"/>
    </reaction>
</comment>
<evidence type="ECO:0000256" key="3">
    <source>
        <dbReference type="ARBA" id="ARBA00022833"/>
    </source>
</evidence>
<reference evidence="6" key="1">
    <citation type="submission" date="2015-10" db="EMBL/GenBank/DDBJ databases">
        <authorList>
            <person name="Lehtovirta-Morley L.E."/>
            <person name="Vieille C."/>
        </authorList>
    </citation>
    <scope>NUCLEOTIDE SEQUENCE [LARGE SCALE GENOMIC DNA]</scope>
</reference>
<dbReference type="PIRSF" id="PIRSF016210">
    <property type="entry name" value="UCP016210"/>
    <property type="match status" value="1"/>
</dbReference>
<dbReference type="EC" id="3.1.1.96" evidence="4"/>
<comment type="subunit">
    <text evidence="4">Monomer.</text>
</comment>
<keyword evidence="1 4" id="KW-0479">Metal-binding</keyword>